<evidence type="ECO:0000259" key="11">
    <source>
        <dbReference type="PROSITE" id="PS51755"/>
    </source>
</evidence>
<feature type="domain" description="OmpR/PhoB-type" evidence="11">
    <location>
        <begin position="124"/>
        <end position="221"/>
    </location>
</feature>
<dbReference type="AlphaFoldDB" id="U4KR62"/>
<proteinExistence type="predicted"/>
<dbReference type="PANTHER" id="PTHR48111:SF49">
    <property type="entry name" value="HEME RESPONSE REGULATOR HSSR"/>
    <property type="match status" value="1"/>
</dbReference>
<dbReference type="Gene3D" id="3.40.50.2300">
    <property type="match status" value="1"/>
</dbReference>
<dbReference type="Proteomes" id="UP000032737">
    <property type="component" value="Chromosome"/>
</dbReference>
<evidence type="ECO:0000256" key="6">
    <source>
        <dbReference type="ARBA" id="ARBA00037471"/>
    </source>
</evidence>
<dbReference type="PANTHER" id="PTHR48111">
    <property type="entry name" value="REGULATOR OF RPOS"/>
    <property type="match status" value="1"/>
</dbReference>
<dbReference type="CDD" id="cd00383">
    <property type="entry name" value="trans_reg_C"/>
    <property type="match status" value="1"/>
</dbReference>
<dbReference type="RefSeq" id="WP_030004312.1">
    <property type="nucleotide sequence ID" value="NC_022549.1"/>
</dbReference>
<dbReference type="Pfam" id="PF00486">
    <property type="entry name" value="Trans_reg_C"/>
    <property type="match status" value="1"/>
</dbReference>
<dbReference type="GO" id="GO:0006355">
    <property type="term" value="P:regulation of DNA-templated transcription"/>
    <property type="evidence" value="ECO:0007669"/>
    <property type="project" value="InterPro"/>
</dbReference>
<keyword evidence="13" id="KW-1185">Reference proteome</keyword>
<reference evidence="12 13" key="1">
    <citation type="journal article" date="2013" name="J. Mol. Microbiol. Biotechnol.">
        <title>Analysis of the Complete Genomes of Acholeplasma brassicae , A. palmae and A. laidlawii and Their Comparison to the Obligate Parasites from ' Candidatus Phytoplasma'.</title>
        <authorList>
            <person name="Kube M."/>
            <person name="Siewert C."/>
            <person name="Migdoll A.M."/>
            <person name="Duduk B."/>
            <person name="Holz S."/>
            <person name="Rabus R."/>
            <person name="Seemuller E."/>
            <person name="Mitrovic J."/>
            <person name="Muller I."/>
            <person name="Buttner C."/>
            <person name="Reinhardt R."/>
        </authorList>
    </citation>
    <scope>NUCLEOTIDE SEQUENCE [LARGE SCALE GENOMIC DNA]</scope>
    <source>
        <strain evidence="13">0502</strain>
    </source>
</reference>
<dbReference type="SMART" id="SM00448">
    <property type="entry name" value="REC"/>
    <property type="match status" value="1"/>
</dbReference>
<evidence type="ECO:0000313" key="12">
    <source>
        <dbReference type="EMBL" id="CCV65453.1"/>
    </source>
</evidence>
<dbReference type="InterPro" id="IPR036388">
    <property type="entry name" value="WH-like_DNA-bd_sf"/>
</dbReference>
<keyword evidence="8" id="KW-0597">Phosphoprotein</keyword>
<evidence type="ECO:0000256" key="4">
    <source>
        <dbReference type="ARBA" id="ARBA00023125"/>
    </source>
</evidence>
<dbReference type="SUPFAM" id="SSF52172">
    <property type="entry name" value="CheY-like"/>
    <property type="match status" value="1"/>
</dbReference>
<dbReference type="GO" id="GO:0000976">
    <property type="term" value="F:transcription cis-regulatory region binding"/>
    <property type="evidence" value="ECO:0007669"/>
    <property type="project" value="TreeGrafter"/>
</dbReference>
<protein>
    <recommendedName>
        <fullName evidence="7">Heme response regulator HssR</fullName>
    </recommendedName>
</protein>
<dbReference type="GO" id="GO:0032993">
    <property type="term" value="C:protein-DNA complex"/>
    <property type="evidence" value="ECO:0007669"/>
    <property type="project" value="TreeGrafter"/>
</dbReference>
<name>U4KR62_9MOLU</name>
<dbReference type="CDD" id="cd17574">
    <property type="entry name" value="REC_OmpR"/>
    <property type="match status" value="1"/>
</dbReference>
<evidence type="ECO:0000256" key="3">
    <source>
        <dbReference type="ARBA" id="ARBA00023026"/>
    </source>
</evidence>
<dbReference type="EMBL" id="FO681348">
    <property type="protein sequence ID" value="CCV65453.1"/>
    <property type="molecule type" value="Genomic_DNA"/>
</dbReference>
<feature type="domain" description="Response regulatory" evidence="10">
    <location>
        <begin position="3"/>
        <end position="116"/>
    </location>
</feature>
<dbReference type="Pfam" id="PF00072">
    <property type="entry name" value="Response_reg"/>
    <property type="match status" value="1"/>
</dbReference>
<dbReference type="GO" id="GO:0000156">
    <property type="term" value="F:phosphorelay response regulator activity"/>
    <property type="evidence" value="ECO:0007669"/>
    <property type="project" value="TreeGrafter"/>
</dbReference>
<dbReference type="InterPro" id="IPR016032">
    <property type="entry name" value="Sig_transdc_resp-reg_C-effctor"/>
</dbReference>
<evidence type="ECO:0000259" key="10">
    <source>
        <dbReference type="PROSITE" id="PS50110"/>
    </source>
</evidence>
<evidence type="ECO:0000256" key="8">
    <source>
        <dbReference type="PROSITE-ProRule" id="PRU00169"/>
    </source>
</evidence>
<dbReference type="GO" id="GO:0005829">
    <property type="term" value="C:cytosol"/>
    <property type="evidence" value="ECO:0007669"/>
    <property type="project" value="TreeGrafter"/>
</dbReference>
<evidence type="ECO:0000313" key="13">
    <source>
        <dbReference type="Proteomes" id="UP000032737"/>
    </source>
</evidence>
<gene>
    <name evidence="12" type="ORF">BN85304320</name>
</gene>
<evidence type="ECO:0000256" key="5">
    <source>
        <dbReference type="ARBA" id="ARBA00023159"/>
    </source>
</evidence>
<comment type="subcellular location">
    <subcellularLocation>
        <location evidence="1">Cytoplasm</location>
    </subcellularLocation>
</comment>
<comment type="function">
    <text evidence="6">Member of the two-component regulatory system HssS/HssR involved in intracellular heme homeostasis and tempering of staphylococcal virulence. Phosphorylated HssR binds to a direct repeat sequence within hrtAB promoter and activates the expression of hrtAB, an efflux pump, in response to extracellular heme, hemin, hemoglobin or blood.</text>
</comment>
<dbReference type="Gene3D" id="1.10.10.10">
    <property type="entry name" value="Winged helix-like DNA-binding domain superfamily/Winged helix DNA-binding domain"/>
    <property type="match status" value="1"/>
</dbReference>
<dbReference type="InterPro" id="IPR001789">
    <property type="entry name" value="Sig_transdc_resp-reg_receiver"/>
</dbReference>
<dbReference type="PROSITE" id="PS50110">
    <property type="entry name" value="RESPONSE_REGULATORY"/>
    <property type="match status" value="1"/>
</dbReference>
<dbReference type="HOGENOM" id="CLU_000445_30_3_14"/>
<keyword evidence="5" id="KW-0010">Activator</keyword>
<keyword evidence="2" id="KW-0963">Cytoplasm</keyword>
<evidence type="ECO:0000256" key="1">
    <source>
        <dbReference type="ARBA" id="ARBA00004496"/>
    </source>
</evidence>
<evidence type="ECO:0000256" key="7">
    <source>
        <dbReference type="ARBA" id="ARBA00039976"/>
    </source>
</evidence>
<dbReference type="InterPro" id="IPR039420">
    <property type="entry name" value="WalR-like"/>
</dbReference>
<dbReference type="KEGG" id="abra:BN85304320"/>
<evidence type="ECO:0000256" key="2">
    <source>
        <dbReference type="ARBA" id="ARBA00022490"/>
    </source>
</evidence>
<dbReference type="SUPFAM" id="SSF46894">
    <property type="entry name" value="C-terminal effector domain of the bipartite response regulators"/>
    <property type="match status" value="1"/>
</dbReference>
<sequence length="223" mass="25795">MARILVVDDDKNTRRLISVSLNKNNDILLATNGIEAVKLFEQNVVDLLIIDVMMPQMDGYELTKLLRETNNNNPILMLTSKHAIMDKQKGYSLGIDDYLTKPFDPIELQLRVDALLRRAQVSNKHILTINTITLNKRSLEVTTPKETMLLPKKEFDLLFKLLSYPNVIFTKYQLMDEIWGMSNDSDDHTINVHINRLRNRFAAYDDFELRTIRGLGFKAVTKQ</sequence>
<dbReference type="SMART" id="SM00862">
    <property type="entry name" value="Trans_reg_C"/>
    <property type="match status" value="1"/>
</dbReference>
<feature type="DNA-binding region" description="OmpR/PhoB-type" evidence="9">
    <location>
        <begin position="124"/>
        <end position="221"/>
    </location>
</feature>
<organism evidence="12 13">
    <name type="scientific">Acholeplasma brassicae</name>
    <dbReference type="NCBI Taxonomy" id="61635"/>
    <lineage>
        <taxon>Bacteria</taxon>
        <taxon>Bacillati</taxon>
        <taxon>Mycoplasmatota</taxon>
        <taxon>Mollicutes</taxon>
        <taxon>Acholeplasmatales</taxon>
        <taxon>Acholeplasmataceae</taxon>
        <taxon>Acholeplasma</taxon>
    </lineage>
</organism>
<feature type="modified residue" description="4-aspartylphosphate" evidence="8">
    <location>
        <position position="51"/>
    </location>
</feature>
<dbReference type="PROSITE" id="PS51755">
    <property type="entry name" value="OMPR_PHOB"/>
    <property type="match status" value="1"/>
</dbReference>
<accession>U4KR62</accession>
<keyword evidence="4 9" id="KW-0238">DNA-binding</keyword>
<dbReference type="OrthoDB" id="9792810at2"/>
<evidence type="ECO:0000256" key="9">
    <source>
        <dbReference type="PROSITE-ProRule" id="PRU01091"/>
    </source>
</evidence>
<keyword evidence="3" id="KW-0843">Virulence</keyword>
<dbReference type="InterPro" id="IPR011006">
    <property type="entry name" value="CheY-like_superfamily"/>
</dbReference>
<dbReference type="STRING" id="61635.BN85304320"/>
<dbReference type="InterPro" id="IPR001867">
    <property type="entry name" value="OmpR/PhoB-type_DNA-bd"/>
</dbReference>